<evidence type="ECO:0000313" key="16">
    <source>
        <dbReference type="EMBL" id="KCZ89769.1"/>
    </source>
</evidence>
<dbReference type="STRING" id="1280952.HJA_05942"/>
<dbReference type="HAMAP" id="MF_01398">
    <property type="entry name" value="ATP_synth_b_bprime"/>
    <property type="match status" value="1"/>
</dbReference>
<comment type="subcellular location">
    <subcellularLocation>
        <location evidence="13">Cell membrane</location>
        <topology evidence="13">Single-pass membrane protein</topology>
    </subcellularLocation>
    <subcellularLocation>
        <location evidence="12">Endomembrane system</location>
        <topology evidence="12">Single-pass membrane protein</topology>
    </subcellularLocation>
</comment>
<feature type="transmembrane region" description="Helical" evidence="13">
    <location>
        <begin position="6"/>
        <end position="27"/>
    </location>
</feature>
<keyword evidence="3 13" id="KW-0138">CF(0)</keyword>
<keyword evidence="8 13" id="KW-0472">Membrane</keyword>
<evidence type="ECO:0000256" key="2">
    <source>
        <dbReference type="ARBA" id="ARBA00022448"/>
    </source>
</evidence>
<evidence type="ECO:0000256" key="3">
    <source>
        <dbReference type="ARBA" id="ARBA00022547"/>
    </source>
</evidence>
<sequence length="241" mass="25984">MSFDWVTFGFQIVNVLLLLAILRYFLFRPVANVIARRQAETDAALEAVEKAKAEAKAATQKAQAEADATAAARQDVLDQARKDAEAERLALLEKAHAEAEKIVSDGHAAHERNIHENKAQQMARVRDLAAAIAERALTAQPQDVGSYLSRLVASLQKMPPTERGALLKGGNLTLMSAAPLSDSDLALVKSALAPFEINPEFSVAPQLIAGLELQSDSGAIRNSLAHDLEQITEAMRDDGPD</sequence>
<keyword evidence="4 13" id="KW-0812">Transmembrane</keyword>
<gene>
    <name evidence="13" type="primary">atpF</name>
    <name evidence="16" type="ORF">HJA_05942</name>
</gene>
<dbReference type="GO" id="GO:0046961">
    <property type="term" value="F:proton-transporting ATPase activity, rotational mechanism"/>
    <property type="evidence" value="ECO:0007669"/>
    <property type="project" value="TreeGrafter"/>
</dbReference>
<feature type="coiled-coil region" evidence="15">
    <location>
        <begin position="41"/>
        <end position="102"/>
    </location>
</feature>
<keyword evidence="15" id="KW-0175">Coiled coil</keyword>
<dbReference type="PANTHER" id="PTHR33445">
    <property type="entry name" value="ATP SYNTHASE SUBUNIT B', CHLOROPLASTIC"/>
    <property type="match status" value="1"/>
</dbReference>
<evidence type="ECO:0000256" key="12">
    <source>
        <dbReference type="ARBA" id="ARBA00037847"/>
    </source>
</evidence>
<dbReference type="InterPro" id="IPR050059">
    <property type="entry name" value="ATP_synthase_B_chain"/>
</dbReference>
<name>A0A059FGL3_9PROT</name>
<evidence type="ECO:0000256" key="15">
    <source>
        <dbReference type="SAM" id="Coils"/>
    </source>
</evidence>
<evidence type="ECO:0000256" key="11">
    <source>
        <dbReference type="ARBA" id="ARBA00025614"/>
    </source>
</evidence>
<dbReference type="RefSeq" id="WP_035579452.1">
    <property type="nucleotide sequence ID" value="NZ_ARYJ01000003.1"/>
</dbReference>
<evidence type="ECO:0000256" key="14">
    <source>
        <dbReference type="RuleBase" id="RU003848"/>
    </source>
</evidence>
<organism evidence="16 17">
    <name type="scientific">Hyphomonas jannaschiana VP2</name>
    <dbReference type="NCBI Taxonomy" id="1280952"/>
    <lineage>
        <taxon>Bacteria</taxon>
        <taxon>Pseudomonadati</taxon>
        <taxon>Pseudomonadota</taxon>
        <taxon>Alphaproteobacteria</taxon>
        <taxon>Hyphomonadales</taxon>
        <taxon>Hyphomonadaceae</taxon>
        <taxon>Hyphomonas</taxon>
    </lineage>
</organism>
<dbReference type="Proteomes" id="UP000024816">
    <property type="component" value="Unassembled WGS sequence"/>
</dbReference>
<dbReference type="GO" id="GO:0045259">
    <property type="term" value="C:proton-transporting ATP synthase complex"/>
    <property type="evidence" value="ECO:0007669"/>
    <property type="project" value="UniProtKB-KW"/>
</dbReference>
<dbReference type="InterPro" id="IPR002146">
    <property type="entry name" value="ATP_synth_b/b'su_bac/chlpt"/>
</dbReference>
<evidence type="ECO:0000256" key="1">
    <source>
        <dbReference type="ARBA" id="ARBA00005513"/>
    </source>
</evidence>
<evidence type="ECO:0000256" key="10">
    <source>
        <dbReference type="ARBA" id="ARBA00025198"/>
    </source>
</evidence>
<evidence type="ECO:0000256" key="8">
    <source>
        <dbReference type="ARBA" id="ARBA00023136"/>
    </source>
</evidence>
<dbReference type="CDD" id="cd06503">
    <property type="entry name" value="ATP-synt_Fo_b"/>
    <property type="match status" value="1"/>
</dbReference>
<dbReference type="GO" id="GO:0012505">
    <property type="term" value="C:endomembrane system"/>
    <property type="evidence" value="ECO:0007669"/>
    <property type="project" value="UniProtKB-SubCell"/>
</dbReference>
<evidence type="ECO:0000256" key="5">
    <source>
        <dbReference type="ARBA" id="ARBA00022781"/>
    </source>
</evidence>
<keyword evidence="9 13" id="KW-0066">ATP synthesis</keyword>
<keyword evidence="6 13" id="KW-1133">Transmembrane helix</keyword>
<comment type="subunit">
    <text evidence="13">F-type ATPases have 2 components, F(1) - the catalytic core - and F(0) - the membrane proton channel. F(1) has five subunits: alpha(3), beta(3), gamma(1), delta(1), epsilon(1). F(0) has three main subunits: a(1), b(2) and c(10-14). The alpha and beta chains form an alternating ring which encloses part of the gamma chain. F(1) is attached to F(0) by a central stalk formed by the gamma and epsilon chains, while a peripheral stalk is formed by the delta and b chains.</text>
</comment>
<evidence type="ECO:0000256" key="9">
    <source>
        <dbReference type="ARBA" id="ARBA00023310"/>
    </source>
</evidence>
<dbReference type="EMBL" id="ARYJ01000003">
    <property type="protein sequence ID" value="KCZ89769.1"/>
    <property type="molecule type" value="Genomic_DNA"/>
</dbReference>
<evidence type="ECO:0000256" key="13">
    <source>
        <dbReference type="HAMAP-Rule" id="MF_01398"/>
    </source>
</evidence>
<reference evidence="16 17" key="1">
    <citation type="journal article" date="2014" name="Antonie Van Leeuwenhoek">
        <title>Hyphomonas beringensis sp. nov. and Hyphomonas chukchiensis sp. nov., isolated from surface seawater of the Bering Sea and Chukchi Sea.</title>
        <authorList>
            <person name="Li C."/>
            <person name="Lai Q."/>
            <person name="Li G."/>
            <person name="Dong C."/>
            <person name="Wang J."/>
            <person name="Liao Y."/>
            <person name="Shao Z."/>
        </authorList>
    </citation>
    <scope>NUCLEOTIDE SEQUENCE [LARGE SCALE GENOMIC DNA]</scope>
    <source>
        <strain evidence="16 17">VP2</strain>
    </source>
</reference>
<dbReference type="AlphaFoldDB" id="A0A059FGL3"/>
<dbReference type="eggNOG" id="COG0711">
    <property type="taxonomic scope" value="Bacteria"/>
</dbReference>
<dbReference type="Pfam" id="PF00430">
    <property type="entry name" value="ATP-synt_B"/>
    <property type="match status" value="1"/>
</dbReference>
<comment type="similarity">
    <text evidence="1 13 14">Belongs to the ATPase B chain family.</text>
</comment>
<keyword evidence="2 13" id="KW-0813">Transport</keyword>
<evidence type="ECO:0000313" key="17">
    <source>
        <dbReference type="Proteomes" id="UP000024816"/>
    </source>
</evidence>
<protein>
    <recommendedName>
        <fullName evidence="13">ATP synthase subunit b</fullName>
    </recommendedName>
    <alternativeName>
        <fullName evidence="13">ATP synthase F(0) sector subunit b</fullName>
    </alternativeName>
    <alternativeName>
        <fullName evidence="13">ATPase subunit I</fullName>
    </alternativeName>
    <alternativeName>
        <fullName evidence="13">F-type ATPase subunit b</fullName>
        <shortName evidence="13">F-ATPase subunit b</shortName>
    </alternativeName>
</protein>
<evidence type="ECO:0000256" key="7">
    <source>
        <dbReference type="ARBA" id="ARBA00023065"/>
    </source>
</evidence>
<comment type="function">
    <text evidence="11">Component of the F(0) channel, it forms part of the peripheral stalk, linking F(1) to F(0). The b'-subunit is a diverged and duplicated form of b found in plants and photosynthetic bacteria.</text>
</comment>
<keyword evidence="7 13" id="KW-0406">Ion transport</keyword>
<proteinExistence type="inferred from homology"/>
<keyword evidence="5 13" id="KW-0375">Hydrogen ion transport</keyword>
<dbReference type="PATRIC" id="fig|1280952.3.peg.1179"/>
<dbReference type="PANTHER" id="PTHR33445:SF2">
    <property type="entry name" value="ATP SYNTHASE SUBUNIT B', CHLOROPLASTIC"/>
    <property type="match status" value="1"/>
</dbReference>
<dbReference type="OrthoDB" id="466272at2"/>
<comment type="caution">
    <text evidence="16">The sequence shown here is derived from an EMBL/GenBank/DDBJ whole genome shotgun (WGS) entry which is preliminary data.</text>
</comment>
<dbReference type="GO" id="GO:0005886">
    <property type="term" value="C:plasma membrane"/>
    <property type="evidence" value="ECO:0007669"/>
    <property type="project" value="UniProtKB-SubCell"/>
</dbReference>
<keyword evidence="13" id="KW-1003">Cell membrane</keyword>
<keyword evidence="17" id="KW-1185">Reference proteome</keyword>
<accession>A0A059FGL3</accession>
<dbReference type="GO" id="GO:0046933">
    <property type="term" value="F:proton-transporting ATP synthase activity, rotational mechanism"/>
    <property type="evidence" value="ECO:0007669"/>
    <property type="project" value="UniProtKB-UniRule"/>
</dbReference>
<evidence type="ECO:0000256" key="4">
    <source>
        <dbReference type="ARBA" id="ARBA00022692"/>
    </source>
</evidence>
<evidence type="ECO:0000256" key="6">
    <source>
        <dbReference type="ARBA" id="ARBA00022989"/>
    </source>
</evidence>
<comment type="function">
    <text evidence="10 13">F(1)F(0) ATP synthase produces ATP from ADP in the presence of a proton or sodium gradient. F-type ATPases consist of two structural domains, F(1) containing the extramembraneous catalytic core and F(0) containing the membrane proton channel, linked together by a central stalk and a peripheral stalk. During catalysis, ATP synthesis in the catalytic domain of F(1) is coupled via a rotary mechanism of the central stalk subunits to proton translocation.</text>
</comment>